<evidence type="ECO:0000313" key="1">
    <source>
        <dbReference type="EMBL" id="MEZ0475486.1"/>
    </source>
</evidence>
<dbReference type="EC" id="2.4.-.-" evidence="1"/>
<sequence length="274" mass="30487">MHIDIAADVLRRRRLFVATPMYGGQASGHYVMAMCELSRWCAENDVALQTCFLMNDALITRARARMVDEFLRSDSTHLMFIDDDIGFDPGDVISLLALAGEDSAYDVIAAAYPKKDIAWQQVLAHARARPDASPEVLQETGLTFAFNPLDGGERHEVPADRPLEVREAGTGFMMIRRDTFALFDRHYPEYRLRPGPGGNGTAAAAQPMMLYFECGFDPDTGCYLSEDYAFCQRIRKAGGRIWLCPWMRLSHVGAHVHSGSLAEAEGWSHGSPHS</sequence>
<gene>
    <name evidence="1" type="ORF">AB6713_12815</name>
</gene>
<dbReference type="SUPFAM" id="SSF53448">
    <property type="entry name" value="Nucleotide-diphospho-sugar transferases"/>
    <property type="match status" value="1"/>
</dbReference>
<keyword evidence="1" id="KW-0328">Glycosyltransferase</keyword>
<reference evidence="1 2" key="1">
    <citation type="submission" date="2024-07" db="EMBL/GenBank/DDBJ databases">
        <title>Luteimonas salilacus sp. nov., isolated from the shore soil of Salt Lake in Tibet of China.</title>
        <authorList>
            <person name="Zhang X."/>
            <person name="Li A."/>
        </authorList>
    </citation>
    <scope>NUCLEOTIDE SEQUENCE [LARGE SCALE GENOMIC DNA]</scope>
    <source>
        <strain evidence="1 2">B3-2-R+30</strain>
    </source>
</reference>
<organism evidence="1 2">
    <name type="scientific">Luteimonas salinilitoris</name>
    <dbReference type="NCBI Taxonomy" id="3237697"/>
    <lineage>
        <taxon>Bacteria</taxon>
        <taxon>Pseudomonadati</taxon>
        <taxon>Pseudomonadota</taxon>
        <taxon>Gammaproteobacteria</taxon>
        <taxon>Lysobacterales</taxon>
        <taxon>Lysobacteraceae</taxon>
        <taxon>Luteimonas</taxon>
    </lineage>
</organism>
<comment type="caution">
    <text evidence="1">The sequence shown here is derived from an EMBL/GenBank/DDBJ whole genome shotgun (WGS) entry which is preliminary data.</text>
</comment>
<accession>A0ABV4HRV3</accession>
<keyword evidence="2" id="KW-1185">Reference proteome</keyword>
<dbReference type="EMBL" id="JBFWIC010000017">
    <property type="protein sequence ID" value="MEZ0475486.1"/>
    <property type="molecule type" value="Genomic_DNA"/>
</dbReference>
<dbReference type="RefSeq" id="WP_370562494.1">
    <property type="nucleotide sequence ID" value="NZ_JBFWIB010000002.1"/>
</dbReference>
<proteinExistence type="predicted"/>
<dbReference type="Proteomes" id="UP001566331">
    <property type="component" value="Unassembled WGS sequence"/>
</dbReference>
<keyword evidence="1" id="KW-0808">Transferase</keyword>
<dbReference type="Gene3D" id="3.90.550.10">
    <property type="entry name" value="Spore Coat Polysaccharide Biosynthesis Protein SpsA, Chain A"/>
    <property type="match status" value="1"/>
</dbReference>
<dbReference type="GO" id="GO:0016757">
    <property type="term" value="F:glycosyltransferase activity"/>
    <property type="evidence" value="ECO:0007669"/>
    <property type="project" value="UniProtKB-KW"/>
</dbReference>
<dbReference type="InterPro" id="IPR029044">
    <property type="entry name" value="Nucleotide-diphossugar_trans"/>
</dbReference>
<evidence type="ECO:0000313" key="2">
    <source>
        <dbReference type="Proteomes" id="UP001566331"/>
    </source>
</evidence>
<protein>
    <submittedName>
        <fullName evidence="1">Glycosyltransferase family 2 protein</fullName>
        <ecNumber evidence="1">2.4.-.-</ecNumber>
    </submittedName>
</protein>
<name>A0ABV4HRV3_9GAMM</name>